<accession>A0A915ES62</accession>
<dbReference type="GO" id="GO:0005737">
    <property type="term" value="C:cytoplasm"/>
    <property type="evidence" value="ECO:0007669"/>
    <property type="project" value="TreeGrafter"/>
</dbReference>
<evidence type="ECO:0000313" key="7">
    <source>
        <dbReference type="Proteomes" id="UP000887574"/>
    </source>
</evidence>
<evidence type="ECO:0000259" key="6">
    <source>
        <dbReference type="PROSITE" id="PS50102"/>
    </source>
</evidence>
<feature type="transmembrane region" description="Helical" evidence="4">
    <location>
        <begin position="98"/>
        <end position="118"/>
    </location>
</feature>
<evidence type="ECO:0000256" key="4">
    <source>
        <dbReference type="SAM" id="Phobius"/>
    </source>
</evidence>
<evidence type="ECO:0000256" key="3">
    <source>
        <dbReference type="SAM" id="MobiDB-lite"/>
    </source>
</evidence>
<evidence type="ECO:0000256" key="2">
    <source>
        <dbReference type="PROSITE-ProRule" id="PRU00176"/>
    </source>
</evidence>
<dbReference type="PANTHER" id="PTHR23003">
    <property type="entry name" value="RNA RECOGNITION MOTIF RRM DOMAIN CONTAINING PROTEIN"/>
    <property type="match status" value="1"/>
</dbReference>
<dbReference type="InterPro" id="IPR000504">
    <property type="entry name" value="RRM_dom"/>
</dbReference>
<protein>
    <submittedName>
        <fullName evidence="8">RRM domain-containing protein</fullName>
    </submittedName>
</protein>
<reference evidence="8" key="1">
    <citation type="submission" date="2022-11" db="UniProtKB">
        <authorList>
            <consortium name="WormBaseParasite"/>
        </authorList>
    </citation>
    <scope>IDENTIFICATION</scope>
</reference>
<dbReference type="SUPFAM" id="SSF54928">
    <property type="entry name" value="RNA-binding domain, RBD"/>
    <property type="match status" value="1"/>
</dbReference>
<dbReference type="AlphaFoldDB" id="A0A915ES62"/>
<feature type="region of interest" description="Disordered" evidence="3">
    <location>
        <begin position="319"/>
        <end position="343"/>
    </location>
</feature>
<sequence length="598" mass="67148">MASKKVPILSFVMLATIWVLLSAFPRTDPIVRPLFGLLFYAVDAKATKTTTEDPSNKPAEPNTGMTGLIIGLSLIVLILVLTIIAVFVKGLDSTIQKLYFPASLISSICCIIAPYPLMLFGVKLLPEFDLLTTVCVLFSMLPWYQWLFALLFAVDWVKKFVAKYMKDEQTKESDKRRLGKAHGNMTLQWLKERLVNFDFTLDDASEGTILDLLNQISVTNRIRNEDVVGSVTALLVERNMEKLTLMLVKDYANSVTRCQKQEPASREDLDLRFELAERRLCRLEKALGRVEKDLGRVEKALGRVEKAVGARGFSMEDDVHKDANVSANDNERNSAVDDGMVRDDKKNYEATVDLKKEHKQSEVDRLVSENTSAKVEEDNVLEEEDKDDEVETSDQDKHVLANAIDAEDAIHDLNPKELCGPQVAVEASNRGSGSHGGISDGEPSYQRSRSFDRAETSRFPPSRKTKYCLIVENLSSRCSGQDLKDMVRNTAEATYADAHKEKMNTALLCFESHSDLKRAMNKYQGEEINGRKIKLIDDTCGSGRSGSRSPSTPRTRRRRSCSRFRSPLRVRHSFSGSRSRSPLIRDKSGSCSPNSDRR</sequence>
<dbReference type="GO" id="GO:0005634">
    <property type="term" value="C:nucleus"/>
    <property type="evidence" value="ECO:0007669"/>
    <property type="project" value="TreeGrafter"/>
</dbReference>
<evidence type="ECO:0000256" key="1">
    <source>
        <dbReference type="ARBA" id="ARBA00022884"/>
    </source>
</evidence>
<organism evidence="7 8">
    <name type="scientific">Ditylenchus dipsaci</name>
    <dbReference type="NCBI Taxonomy" id="166011"/>
    <lineage>
        <taxon>Eukaryota</taxon>
        <taxon>Metazoa</taxon>
        <taxon>Ecdysozoa</taxon>
        <taxon>Nematoda</taxon>
        <taxon>Chromadorea</taxon>
        <taxon>Rhabditida</taxon>
        <taxon>Tylenchina</taxon>
        <taxon>Tylenchomorpha</taxon>
        <taxon>Sphaerularioidea</taxon>
        <taxon>Anguinidae</taxon>
        <taxon>Anguininae</taxon>
        <taxon>Ditylenchus</taxon>
    </lineage>
</organism>
<feature type="compositionally biased region" description="Polar residues" evidence="3">
    <location>
        <begin position="589"/>
        <end position="598"/>
    </location>
</feature>
<dbReference type="InterPro" id="IPR035979">
    <property type="entry name" value="RBD_domain_sf"/>
</dbReference>
<dbReference type="GO" id="GO:0003729">
    <property type="term" value="F:mRNA binding"/>
    <property type="evidence" value="ECO:0007669"/>
    <property type="project" value="TreeGrafter"/>
</dbReference>
<dbReference type="SMART" id="SM00360">
    <property type="entry name" value="RRM"/>
    <property type="match status" value="1"/>
</dbReference>
<feature type="region of interest" description="Disordered" evidence="3">
    <location>
        <begin position="427"/>
        <end position="458"/>
    </location>
</feature>
<feature type="signal peptide" evidence="5">
    <location>
        <begin position="1"/>
        <end position="23"/>
    </location>
</feature>
<feature type="region of interest" description="Disordered" evidence="3">
    <location>
        <begin position="356"/>
        <end position="395"/>
    </location>
</feature>
<feature type="compositionally biased region" description="Acidic residues" evidence="3">
    <location>
        <begin position="378"/>
        <end position="393"/>
    </location>
</feature>
<keyword evidence="1 2" id="KW-0694">RNA-binding</keyword>
<dbReference type="Pfam" id="PF00076">
    <property type="entry name" value="RRM_1"/>
    <property type="match status" value="1"/>
</dbReference>
<dbReference type="PROSITE" id="PS50102">
    <property type="entry name" value="RRM"/>
    <property type="match status" value="1"/>
</dbReference>
<feature type="transmembrane region" description="Helical" evidence="4">
    <location>
        <begin position="130"/>
        <end position="157"/>
    </location>
</feature>
<feature type="compositionally biased region" description="Low complexity" evidence="3">
    <location>
        <begin position="539"/>
        <end position="553"/>
    </location>
</feature>
<dbReference type="Proteomes" id="UP000887574">
    <property type="component" value="Unplaced"/>
</dbReference>
<dbReference type="InterPro" id="IPR050374">
    <property type="entry name" value="RRT5_SRSF_SR"/>
</dbReference>
<evidence type="ECO:0000313" key="8">
    <source>
        <dbReference type="WBParaSite" id="jg9225"/>
    </source>
</evidence>
<feature type="compositionally biased region" description="Basic residues" evidence="3">
    <location>
        <begin position="554"/>
        <end position="572"/>
    </location>
</feature>
<dbReference type="Gene3D" id="3.30.70.330">
    <property type="match status" value="1"/>
</dbReference>
<feature type="domain" description="RRM" evidence="6">
    <location>
        <begin position="467"/>
        <end position="535"/>
    </location>
</feature>
<keyword evidence="4" id="KW-0472">Membrane</keyword>
<feature type="region of interest" description="Disordered" evidence="3">
    <location>
        <begin position="537"/>
        <end position="598"/>
    </location>
</feature>
<dbReference type="PANTHER" id="PTHR23003:SF52">
    <property type="entry name" value="SERINE_ARGININE-RICH SPLICING FACTOR 6"/>
    <property type="match status" value="1"/>
</dbReference>
<feature type="transmembrane region" description="Helical" evidence="4">
    <location>
        <begin position="65"/>
        <end position="86"/>
    </location>
</feature>
<keyword evidence="7" id="KW-1185">Reference proteome</keyword>
<keyword evidence="4" id="KW-1133">Transmembrane helix</keyword>
<name>A0A915ES62_9BILA</name>
<feature type="compositionally biased region" description="Basic and acidic residues" evidence="3">
    <location>
        <begin position="356"/>
        <end position="367"/>
    </location>
</feature>
<keyword evidence="5" id="KW-0732">Signal</keyword>
<proteinExistence type="predicted"/>
<feature type="chain" id="PRO_5037034779" evidence="5">
    <location>
        <begin position="24"/>
        <end position="598"/>
    </location>
</feature>
<dbReference type="InterPro" id="IPR012677">
    <property type="entry name" value="Nucleotide-bd_a/b_plait_sf"/>
</dbReference>
<evidence type="ECO:0000256" key="5">
    <source>
        <dbReference type="SAM" id="SignalP"/>
    </source>
</evidence>
<keyword evidence="4" id="KW-0812">Transmembrane</keyword>
<dbReference type="WBParaSite" id="jg9225">
    <property type="protein sequence ID" value="jg9225"/>
    <property type="gene ID" value="jg9225"/>
</dbReference>